<keyword evidence="1" id="KW-0862">Zinc</keyword>
<name>A0ABQ9JE27_9CUCU</name>
<evidence type="ECO:0000256" key="1">
    <source>
        <dbReference type="PROSITE-ProRule" id="PRU00325"/>
    </source>
</evidence>
<reference evidence="3" key="1">
    <citation type="journal article" date="2023" name="Insect Mol. Biol.">
        <title>Genome sequencing provides insights into the evolution of gene families encoding plant cell wall-degrading enzymes in longhorned beetles.</title>
        <authorList>
            <person name="Shin N.R."/>
            <person name="Okamura Y."/>
            <person name="Kirsch R."/>
            <person name="Pauchet Y."/>
        </authorList>
    </citation>
    <scope>NUCLEOTIDE SEQUENCE</scope>
    <source>
        <strain evidence="3">MMC_N1</strain>
    </source>
</reference>
<evidence type="ECO:0000313" key="3">
    <source>
        <dbReference type="EMBL" id="KAJ8976154.1"/>
    </source>
</evidence>
<proteinExistence type="predicted"/>
<feature type="domain" description="SWIM-type" evidence="2">
    <location>
        <begin position="94"/>
        <end position="124"/>
    </location>
</feature>
<dbReference type="EMBL" id="JAPWTJ010000720">
    <property type="protein sequence ID" value="KAJ8976154.1"/>
    <property type="molecule type" value="Genomic_DNA"/>
</dbReference>
<accession>A0ABQ9JE27</accession>
<dbReference type="CDD" id="cd18785">
    <property type="entry name" value="SF2_C"/>
    <property type="match status" value="1"/>
</dbReference>
<keyword evidence="1" id="KW-0863">Zinc-finger</keyword>
<comment type="caution">
    <text evidence="3">The sequence shown here is derived from an EMBL/GenBank/DDBJ whole genome shotgun (WGS) entry which is preliminary data.</text>
</comment>
<dbReference type="PROSITE" id="PS50966">
    <property type="entry name" value="ZF_SWIM"/>
    <property type="match status" value="1"/>
</dbReference>
<dbReference type="InterPro" id="IPR007527">
    <property type="entry name" value="Znf_SWIM"/>
</dbReference>
<sequence length="263" mass="30053">METAVTDGATRATSSWSFFNMRLLLEDYFSYLNASFSSRNVKEGEEVLNANHIILCGKTKSTDNEIYIQALCLQTSALNSQPHSITGILINNGEKITIRRMVCTCKAGAGERCKHISAVLLYCTRYDVMELEPVSATDLKCVWSQKKQSALEQYKAVPLMETDCLKEQGSGNIVVENLSTEDADNLRLQFETCVPHSALMKHRNAYWACKKENKDLHFFRFPLDEHIGSCEQITMGYIFCRCRLWIDMCDRPDLLNKDITFWE</sequence>
<keyword evidence="1" id="KW-0479">Metal-binding</keyword>
<evidence type="ECO:0000259" key="2">
    <source>
        <dbReference type="PROSITE" id="PS50966"/>
    </source>
</evidence>
<dbReference type="Proteomes" id="UP001162164">
    <property type="component" value="Unassembled WGS sequence"/>
</dbReference>
<gene>
    <name evidence="3" type="ORF">NQ317_018093</name>
</gene>
<organism evidence="3 4">
    <name type="scientific">Molorchus minor</name>
    <dbReference type="NCBI Taxonomy" id="1323400"/>
    <lineage>
        <taxon>Eukaryota</taxon>
        <taxon>Metazoa</taxon>
        <taxon>Ecdysozoa</taxon>
        <taxon>Arthropoda</taxon>
        <taxon>Hexapoda</taxon>
        <taxon>Insecta</taxon>
        <taxon>Pterygota</taxon>
        <taxon>Neoptera</taxon>
        <taxon>Endopterygota</taxon>
        <taxon>Coleoptera</taxon>
        <taxon>Polyphaga</taxon>
        <taxon>Cucujiformia</taxon>
        <taxon>Chrysomeloidea</taxon>
        <taxon>Cerambycidae</taxon>
        <taxon>Lamiinae</taxon>
        <taxon>Monochamini</taxon>
        <taxon>Molorchus</taxon>
    </lineage>
</organism>
<keyword evidence="4" id="KW-1185">Reference proteome</keyword>
<protein>
    <recommendedName>
        <fullName evidence="2">SWIM-type domain-containing protein</fullName>
    </recommendedName>
</protein>
<evidence type="ECO:0000313" key="4">
    <source>
        <dbReference type="Proteomes" id="UP001162164"/>
    </source>
</evidence>